<accession>A0A382WIJ4</accession>
<feature type="non-terminal residue" evidence="1">
    <location>
        <position position="1"/>
    </location>
</feature>
<dbReference type="EMBL" id="UINC01159708">
    <property type="protein sequence ID" value="SVD57948.1"/>
    <property type="molecule type" value="Genomic_DNA"/>
</dbReference>
<gene>
    <name evidence="1" type="ORF">METZ01_LOCUS410802</name>
</gene>
<protein>
    <submittedName>
        <fullName evidence="1">Uncharacterized protein</fullName>
    </submittedName>
</protein>
<dbReference type="AlphaFoldDB" id="A0A382WIJ4"/>
<reference evidence="1" key="1">
    <citation type="submission" date="2018-05" db="EMBL/GenBank/DDBJ databases">
        <authorList>
            <person name="Lanie J.A."/>
            <person name="Ng W.-L."/>
            <person name="Kazmierczak K.M."/>
            <person name="Andrzejewski T.M."/>
            <person name="Davidsen T.M."/>
            <person name="Wayne K.J."/>
            <person name="Tettelin H."/>
            <person name="Glass J.I."/>
            <person name="Rusch D."/>
            <person name="Podicherti R."/>
            <person name="Tsui H.-C.T."/>
            <person name="Winkler M.E."/>
        </authorList>
    </citation>
    <scope>NUCLEOTIDE SEQUENCE</scope>
</reference>
<evidence type="ECO:0000313" key="1">
    <source>
        <dbReference type="EMBL" id="SVD57948.1"/>
    </source>
</evidence>
<sequence length="182" mass="20775">VELIYPEGAPKEHQREMEMVLAKAEVAFLTALKDVPLKDVQVWEHHAYQMVETVIVAFANLVGERLIVNKYLKSVSEYAFSQLPDHPEPTVMGDYGLFRRKDFVKKAELHVKHSEGWLKHLESSMIDVPVNAALDDVDDSVDDLENEALLKEWMDGVEKKVGHRPTEKELYDRATVSRAGFT</sequence>
<name>A0A382WIJ4_9ZZZZ</name>
<organism evidence="1">
    <name type="scientific">marine metagenome</name>
    <dbReference type="NCBI Taxonomy" id="408172"/>
    <lineage>
        <taxon>unclassified sequences</taxon>
        <taxon>metagenomes</taxon>
        <taxon>ecological metagenomes</taxon>
    </lineage>
</organism>
<proteinExistence type="predicted"/>
<feature type="non-terminal residue" evidence="1">
    <location>
        <position position="182"/>
    </location>
</feature>